<gene>
    <name evidence="2" type="ORF">RM538_01125</name>
</gene>
<proteinExistence type="predicted"/>
<keyword evidence="1" id="KW-0472">Membrane</keyword>
<evidence type="ECO:0000256" key="1">
    <source>
        <dbReference type="SAM" id="Phobius"/>
    </source>
</evidence>
<sequence length="515" mass="59038">MYLYFMANKKKKLLYIVTTVMLLFVALSLFINSFVKNKVEEHLSNLPQNVDLSYKNLTISTISGSIILNDIKLVLKNDTLPTKDNTLFINSIEVTNTSYWDYIVNNKISIQEIVVIKPNVTYNKKESSQKENSFLKELSEKPININRLSIEDGSLNIIHNKKDSLLLQATNVNVLVEDLLFSEEIKNKPIPFQFKNYTISSEELKYQLNDFDILTSKSISVTPKNSEINNLAIKTRYSKEKLSTILKTERDHFDFTVDSLTLSNSNFETTANDSLKFTIEKVELENPKLNIYRDKLVPDDTTIKPMYATLLQELPFKITISKVELNNGHIDYSEKVKKDRPTGNIYFSKLNAQIDNITNEFIEDTTKIDIKATFMNQSPISVQWNFNANDQFNFKADIGSLQAQKLNQFTEASLNTKVSGMLDKTYFSINGNSSIGNIDLKIKYEDFEVKVLTKDGKEKNKFISAIVNLFISKKSDETNSQFKNGKKEEVKRDKTKSIFNFIWKNVSAALLDALT</sequence>
<organism evidence="2 3">
    <name type="scientific">Patiriisocius hiemis</name>
    <dbReference type="NCBI Taxonomy" id="3075604"/>
    <lineage>
        <taxon>Bacteria</taxon>
        <taxon>Pseudomonadati</taxon>
        <taxon>Bacteroidota</taxon>
        <taxon>Flavobacteriia</taxon>
        <taxon>Flavobacteriales</taxon>
        <taxon>Flavobacteriaceae</taxon>
        <taxon>Patiriisocius</taxon>
    </lineage>
</organism>
<dbReference type="RefSeq" id="WP_311331548.1">
    <property type="nucleotide sequence ID" value="NZ_JAVRHZ010000001.1"/>
</dbReference>
<dbReference type="EMBL" id="JAVRHZ010000001">
    <property type="protein sequence ID" value="MDT0554587.1"/>
    <property type="molecule type" value="Genomic_DNA"/>
</dbReference>
<evidence type="ECO:0000313" key="2">
    <source>
        <dbReference type="EMBL" id="MDT0554587.1"/>
    </source>
</evidence>
<accession>A0ABU2Y8T1</accession>
<keyword evidence="1" id="KW-0812">Transmembrane</keyword>
<keyword evidence="3" id="KW-1185">Reference proteome</keyword>
<protein>
    <submittedName>
        <fullName evidence="2">DUF748 domain-containing protein</fullName>
    </submittedName>
</protein>
<comment type="caution">
    <text evidence="2">The sequence shown here is derived from an EMBL/GenBank/DDBJ whole genome shotgun (WGS) entry which is preliminary data.</text>
</comment>
<feature type="transmembrane region" description="Helical" evidence="1">
    <location>
        <begin position="12"/>
        <end position="35"/>
    </location>
</feature>
<name>A0ABU2Y8T1_9FLAO</name>
<reference evidence="2 3" key="1">
    <citation type="submission" date="2023-09" db="EMBL/GenBank/DDBJ databases">
        <authorList>
            <person name="Rey-Velasco X."/>
        </authorList>
    </citation>
    <scope>NUCLEOTIDE SEQUENCE [LARGE SCALE GENOMIC DNA]</scope>
    <source>
        <strain evidence="2 3">W242</strain>
    </source>
</reference>
<dbReference type="Proteomes" id="UP001254488">
    <property type="component" value="Unassembled WGS sequence"/>
</dbReference>
<keyword evidence="1" id="KW-1133">Transmembrane helix</keyword>
<evidence type="ECO:0000313" key="3">
    <source>
        <dbReference type="Proteomes" id="UP001254488"/>
    </source>
</evidence>